<dbReference type="Proteomes" id="UP000049222">
    <property type="component" value="Unassembled WGS sequence"/>
</dbReference>
<evidence type="ECO:0000313" key="3">
    <source>
        <dbReference type="EMBL" id="CTQ49389.1"/>
    </source>
</evidence>
<dbReference type="AlphaFoldDB" id="A0A0M6YHY2"/>
<dbReference type="RefSeq" id="WP_055083951.1">
    <property type="nucleotide sequence ID" value="NZ_CXSU01000011.1"/>
</dbReference>
<dbReference type="InterPro" id="IPR033900">
    <property type="entry name" value="Gram_neg_porin_domain"/>
</dbReference>
<dbReference type="EMBL" id="CXSU01000011">
    <property type="protein sequence ID" value="CTQ49389.1"/>
    <property type="molecule type" value="Genomic_DNA"/>
</dbReference>
<name>A0A0M6YHY2_9RHOB</name>
<feature type="chain" id="PRO_5005808279" evidence="1">
    <location>
        <begin position="21"/>
        <end position="350"/>
    </location>
</feature>
<dbReference type="GO" id="GO:0016020">
    <property type="term" value="C:membrane"/>
    <property type="evidence" value="ECO:0007669"/>
    <property type="project" value="InterPro"/>
</dbReference>
<gene>
    <name evidence="3" type="ORF">JDO7802_01402</name>
</gene>
<keyword evidence="1" id="KW-0732">Signal</keyword>
<dbReference type="Pfam" id="PF13609">
    <property type="entry name" value="Porin_4"/>
    <property type="match status" value="1"/>
</dbReference>
<dbReference type="GO" id="GO:0015288">
    <property type="term" value="F:porin activity"/>
    <property type="evidence" value="ECO:0007669"/>
    <property type="project" value="InterPro"/>
</dbReference>
<proteinExistence type="predicted"/>
<reference evidence="3 4" key="1">
    <citation type="submission" date="2015-07" db="EMBL/GenBank/DDBJ databases">
        <authorList>
            <person name="Noorani M."/>
        </authorList>
    </citation>
    <scope>NUCLEOTIDE SEQUENCE [LARGE SCALE GENOMIC DNA]</scope>
    <source>
        <strain evidence="3 4">CECT 7802</strain>
    </source>
</reference>
<dbReference type="Gene3D" id="2.40.160.10">
    <property type="entry name" value="Porin"/>
    <property type="match status" value="1"/>
</dbReference>
<keyword evidence="4" id="KW-1185">Reference proteome</keyword>
<evidence type="ECO:0000256" key="1">
    <source>
        <dbReference type="SAM" id="SignalP"/>
    </source>
</evidence>
<dbReference type="STRING" id="420998.JDO7802_01402"/>
<evidence type="ECO:0000313" key="4">
    <source>
        <dbReference type="Proteomes" id="UP000049222"/>
    </source>
</evidence>
<dbReference type="SUPFAM" id="SSF56935">
    <property type="entry name" value="Porins"/>
    <property type="match status" value="1"/>
</dbReference>
<feature type="domain" description="Porin" evidence="2">
    <location>
        <begin position="7"/>
        <end position="335"/>
    </location>
</feature>
<protein>
    <submittedName>
        <fullName evidence="3">Porin</fullName>
    </submittedName>
</protein>
<sequence length="350" mass="35624">MKNVLFASTALVAFAGVASAEITLSGNAEMGLISGDGGVASTDNDVEFFTDIDVTFTMSGETDGGLTFGASIDLDESDGSNNDQGIATLNSGPDGIFGTEDDFVTTPGSGGASGAFSGRSQGGETIFLSGAFGTLTAGDTDGALDWALTEVNFNSGSINDDETEHAGFNGNSGLDGAYDGQIVRYDYSFGDFGVALSAELDDNDDTDNDAILGIGFKYQLDLGGTDIGFGLGYQAAEQEGDDADIIAVSLNASFGGGFTAGINYSDFDLGTDDVSGDHIGVGVGYSTGAISANLNYGQYDFDDGTDQDGLGLSVGYDLGGGAVVQLGYGDSNFSDADDFETVSFGVRMNF</sequence>
<organism evidence="3 4">
    <name type="scientific">Jannaschia donghaensis</name>
    <dbReference type="NCBI Taxonomy" id="420998"/>
    <lineage>
        <taxon>Bacteria</taxon>
        <taxon>Pseudomonadati</taxon>
        <taxon>Pseudomonadota</taxon>
        <taxon>Alphaproteobacteria</taxon>
        <taxon>Rhodobacterales</taxon>
        <taxon>Roseobacteraceae</taxon>
        <taxon>Jannaschia</taxon>
    </lineage>
</organism>
<feature type="signal peptide" evidence="1">
    <location>
        <begin position="1"/>
        <end position="20"/>
    </location>
</feature>
<evidence type="ECO:0000259" key="2">
    <source>
        <dbReference type="Pfam" id="PF13609"/>
    </source>
</evidence>
<accession>A0A0M6YHY2</accession>
<dbReference type="InterPro" id="IPR023614">
    <property type="entry name" value="Porin_dom_sf"/>
</dbReference>
<dbReference type="OrthoDB" id="7326315at2"/>